<feature type="chain" id="PRO_5043909409" description="Cuticle protein 16.8" evidence="3">
    <location>
        <begin position="16"/>
        <end position="358"/>
    </location>
</feature>
<keyword evidence="5" id="KW-1185">Reference proteome</keyword>
<evidence type="ECO:0000313" key="4">
    <source>
        <dbReference type="EMBL" id="CAL1288789.1"/>
    </source>
</evidence>
<dbReference type="Pfam" id="PF00379">
    <property type="entry name" value="Chitin_bind_4"/>
    <property type="match status" value="2"/>
</dbReference>
<dbReference type="AlphaFoldDB" id="A0AAV2AYI6"/>
<dbReference type="Proteomes" id="UP001497382">
    <property type="component" value="Unassembled WGS sequence"/>
</dbReference>
<evidence type="ECO:0000313" key="5">
    <source>
        <dbReference type="Proteomes" id="UP001497382"/>
    </source>
</evidence>
<dbReference type="PANTHER" id="PTHR10380">
    <property type="entry name" value="CUTICLE PROTEIN"/>
    <property type="match status" value="1"/>
</dbReference>
<evidence type="ECO:0000256" key="2">
    <source>
        <dbReference type="PROSITE-ProRule" id="PRU00497"/>
    </source>
</evidence>
<keyword evidence="1 2" id="KW-0193">Cuticle</keyword>
<evidence type="ECO:0000256" key="3">
    <source>
        <dbReference type="SAM" id="SignalP"/>
    </source>
</evidence>
<dbReference type="InterPro" id="IPR050468">
    <property type="entry name" value="Cuticle_Struct_Prot"/>
</dbReference>
<dbReference type="PANTHER" id="PTHR10380:SF173">
    <property type="entry name" value="CUTICULAR PROTEIN 47EF, ISOFORM C-RELATED"/>
    <property type="match status" value="1"/>
</dbReference>
<feature type="signal peptide" evidence="3">
    <location>
        <begin position="1"/>
        <end position="15"/>
    </location>
</feature>
<keyword evidence="3" id="KW-0732">Signal</keyword>
<evidence type="ECO:0008006" key="6">
    <source>
        <dbReference type="Google" id="ProtNLM"/>
    </source>
</evidence>
<sequence length="358" mass="38214">MFLLVVFSCIVLAQCQHHGEIHYHPQPYSFGYSVNDHHSEQYRQETGNGHGAVVGSYGFTDARGIARQVNYIADHAGFRAQVNTKEPGTANQNTAAVHLISHQPQSLRAIEPVHAAGVVAVPAVHGLGTGYELGLDGYGYGSALGYSGLLGGYGGVINFAAPLIGGAVFPGNLKGGEIEAAERGKHSGSSLKPAILKTEYHVSKLPVDTDGCDDPLRHIQNRKMFLLIALFCIVLTQAQPHGDIHHHSQPYAFGYAVRDHHSQQHRHETGNGHGAVVGSYGFTDARGIARQVNYVADHAGFRAQVNTNEPGTANQNPAAVHVISHQPHAQRIVEPFHAQPVAVVGVPVAHGLNAGLVF</sequence>
<protein>
    <recommendedName>
        <fullName evidence="6">Cuticle protein 16.8</fullName>
    </recommendedName>
</protein>
<accession>A0AAV2AYI6</accession>
<name>A0AAV2AYI6_9ARAC</name>
<dbReference type="PROSITE" id="PS51155">
    <property type="entry name" value="CHIT_BIND_RR_2"/>
    <property type="match status" value="2"/>
</dbReference>
<evidence type="ECO:0000256" key="1">
    <source>
        <dbReference type="ARBA" id="ARBA00022460"/>
    </source>
</evidence>
<comment type="caution">
    <text evidence="4">The sequence shown here is derived from an EMBL/GenBank/DDBJ whole genome shotgun (WGS) entry which is preliminary data.</text>
</comment>
<dbReference type="EMBL" id="CAXIEN010000238">
    <property type="protein sequence ID" value="CAL1288789.1"/>
    <property type="molecule type" value="Genomic_DNA"/>
</dbReference>
<gene>
    <name evidence="4" type="ORF">LARSCL_LOCUS15546</name>
</gene>
<dbReference type="GO" id="GO:0062129">
    <property type="term" value="C:chitin-based extracellular matrix"/>
    <property type="evidence" value="ECO:0007669"/>
    <property type="project" value="TreeGrafter"/>
</dbReference>
<dbReference type="GO" id="GO:0008010">
    <property type="term" value="F:structural constituent of chitin-based larval cuticle"/>
    <property type="evidence" value="ECO:0007669"/>
    <property type="project" value="TreeGrafter"/>
</dbReference>
<dbReference type="InterPro" id="IPR000618">
    <property type="entry name" value="Insect_cuticle"/>
</dbReference>
<organism evidence="4 5">
    <name type="scientific">Larinioides sclopetarius</name>
    <dbReference type="NCBI Taxonomy" id="280406"/>
    <lineage>
        <taxon>Eukaryota</taxon>
        <taxon>Metazoa</taxon>
        <taxon>Ecdysozoa</taxon>
        <taxon>Arthropoda</taxon>
        <taxon>Chelicerata</taxon>
        <taxon>Arachnida</taxon>
        <taxon>Araneae</taxon>
        <taxon>Araneomorphae</taxon>
        <taxon>Entelegynae</taxon>
        <taxon>Araneoidea</taxon>
        <taxon>Araneidae</taxon>
        <taxon>Larinioides</taxon>
    </lineage>
</organism>
<proteinExistence type="predicted"/>
<reference evidence="4 5" key="1">
    <citation type="submission" date="2024-04" db="EMBL/GenBank/DDBJ databases">
        <authorList>
            <person name="Rising A."/>
            <person name="Reimegard J."/>
            <person name="Sonavane S."/>
            <person name="Akerstrom W."/>
            <person name="Nylinder S."/>
            <person name="Hedman E."/>
            <person name="Kallberg Y."/>
        </authorList>
    </citation>
    <scope>NUCLEOTIDE SEQUENCE [LARGE SCALE GENOMIC DNA]</scope>
</reference>